<reference evidence="1" key="1">
    <citation type="submission" date="2021-01" db="EMBL/GenBank/DDBJ databases">
        <authorList>
            <person name="Corre E."/>
            <person name="Pelletier E."/>
            <person name="Niang G."/>
            <person name="Scheremetjew M."/>
            <person name="Finn R."/>
            <person name="Kale V."/>
            <person name="Holt S."/>
            <person name="Cochrane G."/>
            <person name="Meng A."/>
            <person name="Brown T."/>
            <person name="Cohen L."/>
        </authorList>
    </citation>
    <scope>NUCLEOTIDE SEQUENCE</scope>
    <source>
        <strain evidence="1">SAG 11-49</strain>
    </source>
</reference>
<protein>
    <submittedName>
        <fullName evidence="1">Uncharacterized protein</fullName>
    </submittedName>
</protein>
<sequence length="386" mass="40275">MEQQSVFALAAPERKLRCQHGRRCLQSISDGSKGRGKGPRIRGHLLRHELSLYPQCPYCTGRVCCLECIPCCRVAPHMGGGMQAEVGLLAGNIMQPFQPVTAMQSQHAMHGIGAGNLTMQQMAEISGGSAPGALMQAQAQPLRQQQAGDASLLSMLRMGRGTLQSTGQVALGALGLSAQRSTTGLTVGGGSEGSLPLDPSDVRWANLAAVRGSAPSALQLQAQQYDGSTVAGSAFWTADGVVTHHADNAPLVPLPQTMVADSMGAGMAAAHPNAYLRMFGVSSDPQQQLTSSQAMMHNGPGSPAGLPNPSAFSLASMTGHRLGMMGRAAGLGSMPMGVMQYVGAGGAASGAFSPPQELAHLTMQLHQLQQLQQLQQQQQQQGLRQQ</sequence>
<proteinExistence type="predicted"/>
<evidence type="ECO:0000313" key="1">
    <source>
        <dbReference type="EMBL" id="CAD8685707.1"/>
    </source>
</evidence>
<gene>
    <name evidence="1" type="ORF">CLEI1391_LOCUS12492</name>
</gene>
<organism evidence="1">
    <name type="scientific">Chlamydomonas leiostraca</name>
    <dbReference type="NCBI Taxonomy" id="1034604"/>
    <lineage>
        <taxon>Eukaryota</taxon>
        <taxon>Viridiplantae</taxon>
        <taxon>Chlorophyta</taxon>
        <taxon>core chlorophytes</taxon>
        <taxon>Chlorophyceae</taxon>
        <taxon>CS clade</taxon>
        <taxon>Chlamydomonadales</taxon>
        <taxon>Chlamydomonadaceae</taxon>
        <taxon>Chlamydomonas</taxon>
    </lineage>
</organism>
<name>A0A7S0RRT6_9CHLO</name>
<accession>A0A7S0RRT6</accession>
<dbReference type="AlphaFoldDB" id="A0A7S0RRT6"/>
<dbReference type="EMBL" id="HBFB01022251">
    <property type="protein sequence ID" value="CAD8685707.1"/>
    <property type="molecule type" value="Transcribed_RNA"/>
</dbReference>